<evidence type="ECO:0008006" key="4">
    <source>
        <dbReference type="Google" id="ProtNLM"/>
    </source>
</evidence>
<name>A0ABW5UNS2_9BURK</name>
<dbReference type="EMBL" id="JBHUMV010000006">
    <property type="protein sequence ID" value="MFD2755273.1"/>
    <property type="molecule type" value="Genomic_DNA"/>
</dbReference>
<comment type="caution">
    <text evidence="2">The sequence shown here is derived from an EMBL/GenBank/DDBJ whole genome shotgun (WGS) entry which is preliminary data.</text>
</comment>
<evidence type="ECO:0000256" key="1">
    <source>
        <dbReference type="ARBA" id="ARBA00022763"/>
    </source>
</evidence>
<proteinExistence type="predicted"/>
<dbReference type="Proteomes" id="UP001597463">
    <property type="component" value="Unassembled WGS sequence"/>
</dbReference>
<dbReference type="PANTHER" id="PTHR35369:SF2">
    <property type="entry name" value="BLR3025 PROTEIN"/>
    <property type="match status" value="1"/>
</dbReference>
<gene>
    <name evidence="2" type="ORF">ACFSW6_14340</name>
</gene>
<evidence type="ECO:0000313" key="2">
    <source>
        <dbReference type="EMBL" id="MFD2755273.1"/>
    </source>
</evidence>
<dbReference type="PANTHER" id="PTHR35369">
    <property type="entry name" value="BLR3025 PROTEIN-RELATED"/>
    <property type="match status" value="1"/>
</dbReference>
<organism evidence="2 3">
    <name type="scientific">Comamonas terrae</name>
    <dbReference type="NCBI Taxonomy" id="673548"/>
    <lineage>
        <taxon>Bacteria</taxon>
        <taxon>Pseudomonadati</taxon>
        <taxon>Pseudomonadota</taxon>
        <taxon>Betaproteobacteria</taxon>
        <taxon>Burkholderiales</taxon>
        <taxon>Comamonadaceae</taxon>
        <taxon>Comamonas</taxon>
    </lineage>
</organism>
<reference evidence="3" key="1">
    <citation type="journal article" date="2019" name="Int. J. Syst. Evol. Microbiol.">
        <title>The Global Catalogue of Microorganisms (GCM) 10K type strain sequencing project: providing services to taxonomists for standard genome sequencing and annotation.</title>
        <authorList>
            <consortium name="The Broad Institute Genomics Platform"/>
            <consortium name="The Broad Institute Genome Sequencing Center for Infectious Disease"/>
            <person name="Wu L."/>
            <person name="Ma J."/>
        </authorList>
    </citation>
    <scope>NUCLEOTIDE SEQUENCE [LARGE SCALE GENOMIC DNA]</scope>
    <source>
        <strain evidence="3">TISTR 1906</strain>
    </source>
</reference>
<dbReference type="SUPFAM" id="SSF56672">
    <property type="entry name" value="DNA/RNA polymerases"/>
    <property type="match status" value="1"/>
</dbReference>
<protein>
    <recommendedName>
        <fullName evidence="4">DNA polymerase Y family protein</fullName>
    </recommendedName>
</protein>
<sequence>MDGMERHWIAWPHGQGTAAAGGQEAGSDALFSAACWALQFSPRVVVLEEAVLMETASVLRLWGGLDALVDAVRQQLQMHAPAQPPDFVWAQGATAWLALARLRLAQRFPAARPALVGADALPLWTLSALQPHMPVLQRLGCRSWGDVRALPRAGLARRMGAASMKVLDQAYGLLPEAHEWLSWPERFVLRHDLGYPAHDAAAVLQAARPLLRSLQLWLQARHHGVLALQLRWHHDLRRMDGEALPPWDALEIRTAQPTQAMAHLERLLRERIARLSWRAPVDMLELQAPETTAFAAEALSCLPPSLQDGQDGPASTRDGAGAASLQWHEWVERVGARWGEDCVQIPLPCADHRPEAMQQWIPAAAAPPEHAAARRSPAAGCADPWQGLWPPWLLPQPRPLPLERNRPCWHGPLQLRAGPYRLEAGWWDEEGAAAVRDYFVGYNEAVGHVWIYRERVQLPVREAGAGGASGPSVAWYGQGVYG</sequence>
<dbReference type="RefSeq" id="WP_245633375.1">
    <property type="nucleotide sequence ID" value="NZ_BCNT01000008.1"/>
</dbReference>
<accession>A0ABW5UNS2</accession>
<evidence type="ECO:0000313" key="3">
    <source>
        <dbReference type="Proteomes" id="UP001597463"/>
    </source>
</evidence>
<keyword evidence="1" id="KW-0227">DNA damage</keyword>
<dbReference type="InterPro" id="IPR043502">
    <property type="entry name" value="DNA/RNA_pol_sf"/>
</dbReference>
<keyword evidence="3" id="KW-1185">Reference proteome</keyword>
<dbReference type="InterPro" id="IPR050356">
    <property type="entry name" value="SulA_CellDiv_inhibitor"/>
</dbReference>